<evidence type="ECO:0000313" key="11">
    <source>
        <dbReference type="Proteomes" id="UP000654482"/>
    </source>
</evidence>
<feature type="domain" description="ABC transmembrane type-1" evidence="9">
    <location>
        <begin position="80"/>
        <end position="286"/>
    </location>
</feature>
<keyword evidence="6 8" id="KW-1133">Transmembrane helix</keyword>
<feature type="transmembrane region" description="Helical" evidence="8">
    <location>
        <begin position="79"/>
        <end position="103"/>
    </location>
</feature>
<dbReference type="Gene3D" id="1.10.3720.10">
    <property type="entry name" value="MetI-like"/>
    <property type="match status" value="1"/>
</dbReference>
<evidence type="ECO:0000259" key="9">
    <source>
        <dbReference type="PROSITE" id="PS50928"/>
    </source>
</evidence>
<evidence type="ECO:0000256" key="3">
    <source>
        <dbReference type="ARBA" id="ARBA00022448"/>
    </source>
</evidence>
<feature type="transmembrane region" description="Helical" evidence="8">
    <location>
        <begin position="237"/>
        <end position="255"/>
    </location>
</feature>
<keyword evidence="11" id="KW-1185">Reference proteome</keyword>
<comment type="caution">
    <text evidence="10">The sequence shown here is derived from an EMBL/GenBank/DDBJ whole genome shotgun (WGS) entry which is preliminary data.</text>
</comment>
<evidence type="ECO:0000313" key="10">
    <source>
        <dbReference type="EMBL" id="MBE9117555.1"/>
    </source>
</evidence>
<dbReference type="InterPro" id="IPR035906">
    <property type="entry name" value="MetI-like_sf"/>
</dbReference>
<feature type="transmembrane region" description="Helical" evidence="8">
    <location>
        <begin position="22"/>
        <end position="51"/>
    </location>
</feature>
<proteinExistence type="inferred from homology"/>
<comment type="subcellular location">
    <subcellularLocation>
        <location evidence="1 8">Cell membrane</location>
        <topology evidence="1 8">Multi-pass membrane protein</topology>
    </subcellularLocation>
</comment>
<dbReference type="GO" id="GO:0005886">
    <property type="term" value="C:plasma membrane"/>
    <property type="evidence" value="ECO:0007669"/>
    <property type="project" value="UniProtKB-SubCell"/>
</dbReference>
<evidence type="ECO:0000256" key="8">
    <source>
        <dbReference type="RuleBase" id="RU363032"/>
    </source>
</evidence>
<evidence type="ECO:0000256" key="4">
    <source>
        <dbReference type="ARBA" id="ARBA00022475"/>
    </source>
</evidence>
<dbReference type="Proteomes" id="UP000654482">
    <property type="component" value="Unassembled WGS sequence"/>
</dbReference>
<feature type="transmembrane region" description="Helical" evidence="8">
    <location>
        <begin position="166"/>
        <end position="188"/>
    </location>
</feature>
<dbReference type="PROSITE" id="PS50928">
    <property type="entry name" value="ABC_TM1"/>
    <property type="match status" value="1"/>
</dbReference>
<dbReference type="PANTHER" id="PTHR42929:SF1">
    <property type="entry name" value="INNER MEMBRANE ABC TRANSPORTER PERMEASE PROTEIN YDCU-RELATED"/>
    <property type="match status" value="1"/>
</dbReference>
<comment type="similarity">
    <text evidence="2">Belongs to the binding-protein-dependent transport system permease family. CysTW subfamily.</text>
</comment>
<evidence type="ECO:0000256" key="7">
    <source>
        <dbReference type="ARBA" id="ARBA00023136"/>
    </source>
</evidence>
<organism evidence="10 11">
    <name type="scientific">Lusitaniella coriacea LEGE 07157</name>
    <dbReference type="NCBI Taxonomy" id="945747"/>
    <lineage>
        <taxon>Bacteria</taxon>
        <taxon>Bacillati</taxon>
        <taxon>Cyanobacteriota</taxon>
        <taxon>Cyanophyceae</taxon>
        <taxon>Spirulinales</taxon>
        <taxon>Lusitaniellaceae</taxon>
        <taxon>Lusitaniella</taxon>
    </lineage>
</organism>
<feature type="transmembrane region" description="Helical" evidence="8">
    <location>
        <begin position="267"/>
        <end position="287"/>
    </location>
</feature>
<dbReference type="Pfam" id="PF00528">
    <property type="entry name" value="BPD_transp_1"/>
    <property type="match status" value="1"/>
</dbReference>
<gene>
    <name evidence="10" type="ORF">IQ249_16780</name>
</gene>
<feature type="transmembrane region" description="Helical" evidence="8">
    <location>
        <begin position="209"/>
        <end position="231"/>
    </location>
</feature>
<evidence type="ECO:0000256" key="2">
    <source>
        <dbReference type="ARBA" id="ARBA00007069"/>
    </source>
</evidence>
<dbReference type="RefSeq" id="WP_194030639.1">
    <property type="nucleotide sequence ID" value="NZ_JADEWZ010000026.1"/>
</dbReference>
<keyword evidence="3 8" id="KW-0813">Transport</keyword>
<evidence type="ECO:0000256" key="5">
    <source>
        <dbReference type="ARBA" id="ARBA00022692"/>
    </source>
</evidence>
<dbReference type="EMBL" id="JADEWZ010000026">
    <property type="protein sequence ID" value="MBE9117555.1"/>
    <property type="molecule type" value="Genomic_DNA"/>
</dbReference>
<evidence type="ECO:0000256" key="6">
    <source>
        <dbReference type="ARBA" id="ARBA00022989"/>
    </source>
</evidence>
<evidence type="ECO:0000256" key="1">
    <source>
        <dbReference type="ARBA" id="ARBA00004651"/>
    </source>
</evidence>
<protein>
    <submittedName>
        <fullName evidence="10">ABC transporter permease</fullName>
    </submittedName>
</protein>
<feature type="transmembrane region" description="Helical" evidence="8">
    <location>
        <begin position="115"/>
        <end position="138"/>
    </location>
</feature>
<reference evidence="10" key="1">
    <citation type="submission" date="2020-10" db="EMBL/GenBank/DDBJ databases">
        <authorList>
            <person name="Castelo-Branco R."/>
            <person name="Eusebio N."/>
            <person name="Adriana R."/>
            <person name="Vieira A."/>
            <person name="Brugerolle De Fraissinette N."/>
            <person name="Rezende De Castro R."/>
            <person name="Schneider M.P."/>
            <person name="Vasconcelos V."/>
            <person name="Leao P.N."/>
        </authorList>
    </citation>
    <scope>NUCLEOTIDE SEQUENCE</scope>
    <source>
        <strain evidence="10">LEGE 07157</strain>
    </source>
</reference>
<dbReference type="CDD" id="cd06261">
    <property type="entry name" value="TM_PBP2"/>
    <property type="match status" value="1"/>
</dbReference>
<dbReference type="PANTHER" id="PTHR42929">
    <property type="entry name" value="INNER MEMBRANE ABC TRANSPORTER PERMEASE PROTEIN YDCU-RELATED-RELATED"/>
    <property type="match status" value="1"/>
</dbReference>
<sequence>MTVGQPSEQKNPSNLETRKRKILTLLLLPGTAWLLLFFVAPLLIVLLYSFLERGTYGGVLWQFSLENYQRLSKGVYWVVLWRSIFLALLTTVACLLIGYPIAFFIATRPPRWRSVLLLLVIIPFWTNFLVRTYAWIIILRKEGVVNVILQSLHIIDEPLKLVFTPFAVILGLIYGYLPFMILPLYATLERFDFSLVEAGQDLGGNDLRVFFRVVLPLTMRGIISGSLLVFIPSVGAFITPDILGGAKGLMIGNVIQDQFLRARNEPFGSVLSILMMAAVLIPVWLYFRVSEDD</sequence>
<name>A0A8J7JCN3_9CYAN</name>
<keyword evidence="7 8" id="KW-0472">Membrane</keyword>
<dbReference type="SUPFAM" id="SSF161098">
    <property type="entry name" value="MetI-like"/>
    <property type="match status" value="1"/>
</dbReference>
<keyword evidence="5 8" id="KW-0812">Transmembrane</keyword>
<keyword evidence="4" id="KW-1003">Cell membrane</keyword>
<dbReference type="InterPro" id="IPR000515">
    <property type="entry name" value="MetI-like"/>
</dbReference>
<dbReference type="AlphaFoldDB" id="A0A8J7JCN3"/>
<dbReference type="GO" id="GO:0055085">
    <property type="term" value="P:transmembrane transport"/>
    <property type="evidence" value="ECO:0007669"/>
    <property type="project" value="InterPro"/>
</dbReference>
<accession>A0A8J7JCN3</accession>